<name>A0ABV7WT33_9GAMM</name>
<sequence>MTRKLLLIAFTLIGIAALPSTTFSENGDLPLVNLLTENYGEFNYSLTNRDYEHKAEDIGGTATEIVKKIMADSGIPYRMKLRKWTVSYERALDRPNYGVFSTSRTEAREPLFEWIGPVARYELALFAKKGSNISISSISDLNNLRVGGYQGDAATNILEAQGIAVSTLTNDSLNPRRLHEDLIDVWVSGVKKAYQLSEEAGYPDIEKVFTVRTVDMYLAMNLNSDPIVLQKLRDSFSKLQNSGEINLD</sequence>
<proteinExistence type="predicted"/>
<gene>
    <name evidence="2" type="ORF">ACFOND_11285</name>
</gene>
<organism evidence="2 3">
    <name type="scientific">Reinekea marina</name>
    <dbReference type="NCBI Taxonomy" id="1310421"/>
    <lineage>
        <taxon>Bacteria</taxon>
        <taxon>Pseudomonadati</taxon>
        <taxon>Pseudomonadota</taxon>
        <taxon>Gammaproteobacteria</taxon>
        <taxon>Oceanospirillales</taxon>
        <taxon>Saccharospirillaceae</taxon>
        <taxon>Reinekea</taxon>
    </lineage>
</organism>
<dbReference type="PANTHER" id="PTHR38834">
    <property type="entry name" value="PERIPLASMIC SUBSTRATE BINDING PROTEIN FAMILY 3"/>
    <property type="match status" value="1"/>
</dbReference>
<dbReference type="SUPFAM" id="SSF53850">
    <property type="entry name" value="Periplasmic binding protein-like II"/>
    <property type="match status" value="1"/>
</dbReference>
<feature type="chain" id="PRO_5046438067" evidence="1">
    <location>
        <begin position="25"/>
        <end position="248"/>
    </location>
</feature>
<dbReference type="RefSeq" id="WP_290281458.1">
    <property type="nucleotide sequence ID" value="NZ_JAUFQI010000001.1"/>
</dbReference>
<accession>A0ABV7WT33</accession>
<dbReference type="Proteomes" id="UP001595710">
    <property type="component" value="Unassembled WGS sequence"/>
</dbReference>
<reference evidence="3" key="1">
    <citation type="journal article" date="2019" name="Int. J. Syst. Evol. Microbiol.">
        <title>The Global Catalogue of Microorganisms (GCM) 10K type strain sequencing project: providing services to taxonomists for standard genome sequencing and annotation.</title>
        <authorList>
            <consortium name="The Broad Institute Genomics Platform"/>
            <consortium name="The Broad Institute Genome Sequencing Center for Infectious Disease"/>
            <person name="Wu L."/>
            <person name="Ma J."/>
        </authorList>
    </citation>
    <scope>NUCLEOTIDE SEQUENCE [LARGE SCALE GENOMIC DNA]</scope>
    <source>
        <strain evidence="3">CECT 8288</strain>
    </source>
</reference>
<evidence type="ECO:0000256" key="1">
    <source>
        <dbReference type="SAM" id="SignalP"/>
    </source>
</evidence>
<evidence type="ECO:0000313" key="2">
    <source>
        <dbReference type="EMBL" id="MFC3702227.1"/>
    </source>
</evidence>
<dbReference type="EMBL" id="JBHRYN010000012">
    <property type="protein sequence ID" value="MFC3702227.1"/>
    <property type="molecule type" value="Genomic_DNA"/>
</dbReference>
<protein>
    <submittedName>
        <fullName evidence="2">Transporter substrate-binding domain-containing protein</fullName>
    </submittedName>
</protein>
<feature type="signal peptide" evidence="1">
    <location>
        <begin position="1"/>
        <end position="24"/>
    </location>
</feature>
<keyword evidence="1" id="KW-0732">Signal</keyword>
<keyword evidence="3" id="KW-1185">Reference proteome</keyword>
<dbReference type="PANTHER" id="PTHR38834:SF3">
    <property type="entry name" value="SOLUTE-BINDING PROTEIN FAMILY 3_N-TERMINAL DOMAIN-CONTAINING PROTEIN"/>
    <property type="match status" value="1"/>
</dbReference>
<evidence type="ECO:0000313" key="3">
    <source>
        <dbReference type="Proteomes" id="UP001595710"/>
    </source>
</evidence>
<dbReference type="Gene3D" id="3.40.190.10">
    <property type="entry name" value="Periplasmic binding protein-like II"/>
    <property type="match status" value="2"/>
</dbReference>
<comment type="caution">
    <text evidence="2">The sequence shown here is derived from an EMBL/GenBank/DDBJ whole genome shotgun (WGS) entry which is preliminary data.</text>
</comment>